<evidence type="ECO:0000313" key="1">
    <source>
        <dbReference type="EMBL" id="VDL57616.1"/>
    </source>
</evidence>
<name>A0A0R3SK35_HYMDI</name>
<gene>
    <name evidence="1" type="ORF">HDID_LOCUS5298</name>
</gene>
<sequence>MLIWDLSIAMVAESYFCGKQPSEVQVEQLQWAQTRSGRLNLLGAGSRVIKEALAPGGDSPLHSGVLKLATGSQWACSGAQIKFRVFSAVTVVGSSRAVAAGSDEIKNTKLTWRWVQGDQGGSGSRWRLTIALRCVEACDGLTMGLLGRTVFESGEAFG</sequence>
<organism evidence="3">
    <name type="scientific">Hymenolepis diminuta</name>
    <name type="common">Rat tapeworm</name>
    <dbReference type="NCBI Taxonomy" id="6216"/>
    <lineage>
        <taxon>Eukaryota</taxon>
        <taxon>Metazoa</taxon>
        <taxon>Spiralia</taxon>
        <taxon>Lophotrochozoa</taxon>
        <taxon>Platyhelminthes</taxon>
        <taxon>Cestoda</taxon>
        <taxon>Eucestoda</taxon>
        <taxon>Cyclophyllidea</taxon>
        <taxon>Hymenolepididae</taxon>
        <taxon>Hymenolepis</taxon>
    </lineage>
</organism>
<evidence type="ECO:0000313" key="2">
    <source>
        <dbReference type="Proteomes" id="UP000274504"/>
    </source>
</evidence>
<proteinExistence type="predicted"/>
<dbReference type="Proteomes" id="UP000274504">
    <property type="component" value="Unassembled WGS sequence"/>
</dbReference>
<accession>A0A0R3SK35</accession>
<dbReference type="AlphaFoldDB" id="A0A0R3SK35"/>
<reference evidence="1 2" key="2">
    <citation type="submission" date="2018-11" db="EMBL/GenBank/DDBJ databases">
        <authorList>
            <consortium name="Pathogen Informatics"/>
        </authorList>
    </citation>
    <scope>NUCLEOTIDE SEQUENCE [LARGE SCALE GENOMIC DNA]</scope>
</reference>
<evidence type="ECO:0000313" key="3">
    <source>
        <dbReference type="WBParaSite" id="HDID_0000530001-mRNA-1"/>
    </source>
</evidence>
<reference evidence="3" key="1">
    <citation type="submission" date="2017-02" db="UniProtKB">
        <authorList>
            <consortium name="WormBaseParasite"/>
        </authorList>
    </citation>
    <scope>IDENTIFICATION</scope>
</reference>
<protein>
    <submittedName>
        <fullName evidence="3">CIA30 domain-containing protein</fullName>
    </submittedName>
</protein>
<dbReference type="EMBL" id="UYSG01002593">
    <property type="protein sequence ID" value="VDL57616.1"/>
    <property type="molecule type" value="Genomic_DNA"/>
</dbReference>
<dbReference type="OrthoDB" id="10471866at2759"/>
<dbReference type="WBParaSite" id="HDID_0000530001-mRNA-1">
    <property type="protein sequence ID" value="HDID_0000530001-mRNA-1"/>
    <property type="gene ID" value="HDID_0000530001"/>
</dbReference>